<dbReference type="SUPFAM" id="SSF48008">
    <property type="entry name" value="GntR ligand-binding domain-like"/>
    <property type="match status" value="1"/>
</dbReference>
<dbReference type="SUPFAM" id="SSF46785">
    <property type="entry name" value="Winged helix' DNA-binding domain"/>
    <property type="match status" value="1"/>
</dbReference>
<name>A0A7W8FU72_9BACL</name>
<keyword evidence="1" id="KW-0805">Transcription regulation</keyword>
<evidence type="ECO:0000313" key="6">
    <source>
        <dbReference type="Proteomes" id="UP000525923"/>
    </source>
</evidence>
<keyword evidence="6" id="KW-1185">Reference proteome</keyword>
<dbReference type="RefSeq" id="WP_135502033.1">
    <property type="nucleotide sequence ID" value="NZ_JACHHE010000004.1"/>
</dbReference>
<keyword evidence="3" id="KW-0804">Transcription</keyword>
<dbReference type="Pfam" id="PF00392">
    <property type="entry name" value="GntR"/>
    <property type="match status" value="1"/>
</dbReference>
<evidence type="ECO:0000259" key="4">
    <source>
        <dbReference type="PROSITE" id="PS50949"/>
    </source>
</evidence>
<dbReference type="Proteomes" id="UP000525923">
    <property type="component" value="Unassembled WGS sequence"/>
</dbReference>
<dbReference type="InterPro" id="IPR011711">
    <property type="entry name" value="GntR_C"/>
</dbReference>
<dbReference type="PROSITE" id="PS50949">
    <property type="entry name" value="HTH_GNTR"/>
    <property type="match status" value="1"/>
</dbReference>
<organism evidence="5 6">
    <name type="scientific">Planococcus koreensis</name>
    <dbReference type="NCBI Taxonomy" id="112331"/>
    <lineage>
        <taxon>Bacteria</taxon>
        <taxon>Bacillati</taxon>
        <taxon>Bacillota</taxon>
        <taxon>Bacilli</taxon>
        <taxon>Bacillales</taxon>
        <taxon>Caryophanaceae</taxon>
        <taxon>Planococcus</taxon>
    </lineage>
</organism>
<dbReference type="Pfam" id="PF07729">
    <property type="entry name" value="FCD"/>
    <property type="match status" value="1"/>
</dbReference>
<dbReference type="InterPro" id="IPR008920">
    <property type="entry name" value="TF_FadR/GntR_C"/>
</dbReference>
<dbReference type="GO" id="GO:0003700">
    <property type="term" value="F:DNA-binding transcription factor activity"/>
    <property type="evidence" value="ECO:0007669"/>
    <property type="project" value="InterPro"/>
</dbReference>
<evidence type="ECO:0000256" key="2">
    <source>
        <dbReference type="ARBA" id="ARBA00023125"/>
    </source>
</evidence>
<dbReference type="OrthoDB" id="9782299at2"/>
<dbReference type="EMBL" id="JACHHE010000004">
    <property type="protein sequence ID" value="MBB5180295.1"/>
    <property type="molecule type" value="Genomic_DNA"/>
</dbReference>
<keyword evidence="2 5" id="KW-0238">DNA-binding</keyword>
<dbReference type="PANTHER" id="PTHR43537">
    <property type="entry name" value="TRANSCRIPTIONAL REGULATOR, GNTR FAMILY"/>
    <property type="match status" value="1"/>
</dbReference>
<dbReference type="PANTHER" id="PTHR43537:SF24">
    <property type="entry name" value="GLUCONATE OPERON TRANSCRIPTIONAL REPRESSOR"/>
    <property type="match status" value="1"/>
</dbReference>
<dbReference type="InterPro" id="IPR036388">
    <property type="entry name" value="WH-like_DNA-bd_sf"/>
</dbReference>
<dbReference type="PRINTS" id="PR00033">
    <property type="entry name" value="HTHASNC"/>
</dbReference>
<dbReference type="InterPro" id="IPR036390">
    <property type="entry name" value="WH_DNA-bd_sf"/>
</dbReference>
<dbReference type="AlphaFoldDB" id="A0A7W8FU72"/>
<evidence type="ECO:0000313" key="5">
    <source>
        <dbReference type="EMBL" id="MBB5180295.1"/>
    </source>
</evidence>
<evidence type="ECO:0000256" key="3">
    <source>
        <dbReference type="ARBA" id="ARBA00023163"/>
    </source>
</evidence>
<dbReference type="PRINTS" id="PR00035">
    <property type="entry name" value="HTHGNTR"/>
</dbReference>
<evidence type="ECO:0000256" key="1">
    <source>
        <dbReference type="ARBA" id="ARBA00023015"/>
    </source>
</evidence>
<dbReference type="GO" id="GO:0043565">
    <property type="term" value="F:sequence-specific DNA binding"/>
    <property type="evidence" value="ECO:0007669"/>
    <property type="project" value="InterPro"/>
</dbReference>
<sequence length="218" mass="24266">MIEMTDVKKNSVYEYLYNAIRTGEIKPGQTLTERGLAEKIGVSRTPVREAIRKLEEQGIVTHEPHKGVKVITLSVGKVAQLYDVRELLEGLAARKLAERHTPEGISELARLIDKAEQEAVANHVHELARINSEFHLTLARLSGNVYLEAIMNMLQTQIGLMMSASLSTSGRPLQNISEHKMLIDAIRSGDGEFAESIAKHHVRNAREHAMQKLTEGGE</sequence>
<dbReference type="SMART" id="SM00895">
    <property type="entry name" value="FCD"/>
    <property type="match status" value="1"/>
</dbReference>
<gene>
    <name evidence="5" type="ORF">HNQ44_001723</name>
</gene>
<reference evidence="5 6" key="1">
    <citation type="submission" date="2020-08" db="EMBL/GenBank/DDBJ databases">
        <title>Genomic Encyclopedia of Type Strains, Phase IV (KMG-IV): sequencing the most valuable type-strain genomes for metagenomic binning, comparative biology and taxonomic classification.</title>
        <authorList>
            <person name="Goeker M."/>
        </authorList>
    </citation>
    <scope>NUCLEOTIDE SEQUENCE [LARGE SCALE GENOMIC DNA]</scope>
    <source>
        <strain evidence="5 6">DSM 15895</strain>
    </source>
</reference>
<dbReference type="CDD" id="cd07377">
    <property type="entry name" value="WHTH_GntR"/>
    <property type="match status" value="1"/>
</dbReference>
<dbReference type="Gene3D" id="1.20.120.530">
    <property type="entry name" value="GntR ligand-binding domain-like"/>
    <property type="match status" value="1"/>
</dbReference>
<dbReference type="InterPro" id="IPR000485">
    <property type="entry name" value="AsnC-type_HTH_dom"/>
</dbReference>
<dbReference type="Gene3D" id="1.10.10.10">
    <property type="entry name" value="Winged helix-like DNA-binding domain superfamily/Winged helix DNA-binding domain"/>
    <property type="match status" value="1"/>
</dbReference>
<accession>A0A7W8FU72</accession>
<comment type="caution">
    <text evidence="5">The sequence shown here is derived from an EMBL/GenBank/DDBJ whole genome shotgun (WGS) entry which is preliminary data.</text>
</comment>
<proteinExistence type="predicted"/>
<dbReference type="SMART" id="SM00345">
    <property type="entry name" value="HTH_GNTR"/>
    <property type="match status" value="1"/>
</dbReference>
<feature type="domain" description="HTH gntR-type" evidence="4">
    <location>
        <begin position="6"/>
        <end position="73"/>
    </location>
</feature>
<dbReference type="InterPro" id="IPR000524">
    <property type="entry name" value="Tscrpt_reg_HTH_GntR"/>
</dbReference>
<protein>
    <submittedName>
        <fullName evidence="5">DNA-binding GntR family transcriptional regulator</fullName>
    </submittedName>
</protein>